<dbReference type="RefSeq" id="WP_039716607.1">
    <property type="nucleotide sequence ID" value="NZ_JTJC03000002.1"/>
</dbReference>
<dbReference type="AlphaFoldDB" id="A0A9X5E4D6"/>
<organism evidence="2 3">
    <name type="scientific">Scytonema millei VB511283</name>
    <dbReference type="NCBI Taxonomy" id="1245923"/>
    <lineage>
        <taxon>Bacteria</taxon>
        <taxon>Bacillati</taxon>
        <taxon>Cyanobacteriota</taxon>
        <taxon>Cyanophyceae</taxon>
        <taxon>Nostocales</taxon>
        <taxon>Scytonemataceae</taxon>
        <taxon>Scytonema</taxon>
    </lineage>
</organism>
<gene>
    <name evidence="2" type="ORF">QH73_0009595</name>
</gene>
<dbReference type="Proteomes" id="UP000031532">
    <property type="component" value="Unassembled WGS sequence"/>
</dbReference>
<evidence type="ECO:0000256" key="1">
    <source>
        <dbReference type="PROSITE-ProRule" id="PRU00339"/>
    </source>
</evidence>
<evidence type="ECO:0000313" key="2">
    <source>
        <dbReference type="EMBL" id="NHC34911.1"/>
    </source>
</evidence>
<protein>
    <submittedName>
        <fullName evidence="2">Tetratricopeptide repeat protein</fullName>
    </submittedName>
</protein>
<proteinExistence type="predicted"/>
<comment type="caution">
    <text evidence="2">The sequence shown here is derived from an EMBL/GenBank/DDBJ whole genome shotgun (WGS) entry which is preliminary data.</text>
</comment>
<keyword evidence="1" id="KW-0802">TPR repeat</keyword>
<dbReference type="Gene3D" id="1.25.40.10">
    <property type="entry name" value="Tetratricopeptide repeat domain"/>
    <property type="match status" value="2"/>
</dbReference>
<evidence type="ECO:0000313" key="3">
    <source>
        <dbReference type="Proteomes" id="UP000031532"/>
    </source>
</evidence>
<accession>A0A9X5E4D6</accession>
<dbReference type="SMART" id="SM00028">
    <property type="entry name" value="TPR"/>
    <property type="match status" value="4"/>
</dbReference>
<dbReference type="Pfam" id="PF13424">
    <property type="entry name" value="TPR_12"/>
    <property type="match status" value="1"/>
</dbReference>
<dbReference type="PANTHER" id="PTHR10098:SF108">
    <property type="entry name" value="TETRATRICOPEPTIDE REPEAT PROTEIN 28"/>
    <property type="match status" value="1"/>
</dbReference>
<dbReference type="InterPro" id="IPR011990">
    <property type="entry name" value="TPR-like_helical_dom_sf"/>
</dbReference>
<dbReference type="InterPro" id="IPR019734">
    <property type="entry name" value="TPR_rpt"/>
</dbReference>
<dbReference type="PANTHER" id="PTHR10098">
    <property type="entry name" value="RAPSYN-RELATED"/>
    <property type="match status" value="1"/>
</dbReference>
<dbReference type="EMBL" id="JTJC03000002">
    <property type="protein sequence ID" value="NHC34911.1"/>
    <property type="molecule type" value="Genomic_DNA"/>
</dbReference>
<name>A0A9X5E4D6_9CYAN</name>
<keyword evidence="3" id="KW-1185">Reference proteome</keyword>
<reference evidence="2 3" key="1">
    <citation type="journal article" date="2015" name="Genome Announc.">
        <title>Draft Genome Sequence of the Terrestrial Cyanobacterium Scytonema millei VB511283, Isolated from Eastern India.</title>
        <authorList>
            <person name="Sen D."/>
            <person name="Chandrababunaidu M.M."/>
            <person name="Singh D."/>
            <person name="Sanghi N."/>
            <person name="Ghorai A."/>
            <person name="Mishra G.P."/>
            <person name="Madduluri M."/>
            <person name="Adhikary S.P."/>
            <person name="Tripathy S."/>
        </authorList>
    </citation>
    <scope>NUCLEOTIDE SEQUENCE [LARGE SCALE GENOMIC DNA]</scope>
    <source>
        <strain evidence="2 3">VB511283</strain>
    </source>
</reference>
<feature type="repeat" description="TPR" evidence="1">
    <location>
        <begin position="372"/>
        <end position="405"/>
    </location>
</feature>
<dbReference type="PROSITE" id="PS50005">
    <property type="entry name" value="TPR"/>
    <property type="match status" value="1"/>
</dbReference>
<dbReference type="SUPFAM" id="SSF48452">
    <property type="entry name" value="TPR-like"/>
    <property type="match status" value="1"/>
</dbReference>
<sequence length="629" mass="70139">MSDSLSHSNPPTLRDRYLALIDQIVQITLKGQIRSKEQVYQMLAQQVVPGTAEIFERCLDERTMEIEHEIETVKDELKQAKATRSQRAIKTIASEWERAAAQNRAASAIAKAAEQIASSEPAYLLADLLQVIDPNQKQALTIAQLKQLAAALKQQASEIDPEMAAEVQQVAMGIDRGLQSWQHLEGYLVSWVYDAGQSAIGFENVPGQRGPWALWAKQVNSPIPQALFQTLALEQSLLEWTTQQYFQLDDWVEMALILQFLQRGLVGWTEQRIYDAKLGSSLAISCFLTFAAVWGELANGFMQATRLNSSHRERLADGCFQIALQILRAFAQKQYFPLYGGVFASFNGGHLQSALDYLDLPLRQVEGTQEKARILTLLGYSQQAVGNYHQATQFYDRALEIARAAEDVPCEIADLNHLSRICVAKKQYDEAINYSQRALLLSRQVGDKLGEANALANLGYSEVYSAQAIERSEPEVYEMAIGYLQQGLKLSQQLNDRQSLSLCCSSLGAAHLILSQPEAAIDYLQAGFQAAQASGDLYLQGLNLVNLAEAYYGLQQQEKAIYVGCIGMYMLERIASPEWRQAAGLLTVLQGQMGQEAFQKVLAQYRSQFMTAIGVDGYDYIPQLLSNYR</sequence>
<dbReference type="OrthoDB" id="428332at2"/>